<evidence type="ECO:0000256" key="5">
    <source>
        <dbReference type="ARBA" id="ARBA00023159"/>
    </source>
</evidence>
<gene>
    <name evidence="10" type="primary">CBF4</name>
</gene>
<dbReference type="PANTHER" id="PTHR31241:SF62">
    <property type="entry name" value="DEHYDRATION-RESPONSIVE ELEMENT-BINDING PROTEIN 2D"/>
    <property type="match status" value="1"/>
</dbReference>
<dbReference type="PRINTS" id="PR00367">
    <property type="entry name" value="ETHRSPELEMNT"/>
</dbReference>
<dbReference type="GO" id="GO:0000976">
    <property type="term" value="F:transcription cis-regulatory region binding"/>
    <property type="evidence" value="ECO:0007669"/>
    <property type="project" value="TreeGrafter"/>
</dbReference>
<protein>
    <submittedName>
        <fullName evidence="10">Cold-responsive element-binding factor 4</fullName>
    </submittedName>
</protein>
<comment type="similarity">
    <text evidence="8">Belongs to the AP2/ERF transcription factor family. ERF subfamily.</text>
</comment>
<keyword evidence="3" id="KW-0346">Stress response</keyword>
<reference evidence="10" key="1">
    <citation type="submission" date="2018-12" db="EMBL/GenBank/DDBJ databases">
        <authorList>
            <person name="Hao P.A."/>
        </authorList>
    </citation>
    <scope>NUCLEOTIDE SEQUENCE</scope>
</reference>
<dbReference type="InterPro" id="IPR001471">
    <property type="entry name" value="AP2/ERF_dom"/>
</dbReference>
<evidence type="ECO:0000256" key="4">
    <source>
        <dbReference type="ARBA" id="ARBA00023125"/>
    </source>
</evidence>
<dbReference type="InterPro" id="IPR016177">
    <property type="entry name" value="DNA-bd_dom_sf"/>
</dbReference>
<proteinExistence type="evidence at transcript level"/>
<keyword evidence="2" id="KW-0805">Transcription regulation</keyword>
<dbReference type="EMBL" id="MK341692">
    <property type="protein sequence ID" value="QDO67062.1"/>
    <property type="molecule type" value="mRNA"/>
</dbReference>
<dbReference type="PANTHER" id="PTHR31241">
    <property type="entry name" value="DEHYDRATION-RESPONSIVE ELEMENT-BINDING PROTEIN 2C"/>
    <property type="match status" value="1"/>
</dbReference>
<dbReference type="GO" id="GO:0005634">
    <property type="term" value="C:nucleus"/>
    <property type="evidence" value="ECO:0007669"/>
    <property type="project" value="UniProtKB-SubCell"/>
</dbReference>
<name>A0A516EL73_PHAAB</name>
<dbReference type="GO" id="GO:0045893">
    <property type="term" value="P:positive regulation of DNA-templated transcription"/>
    <property type="evidence" value="ECO:0007669"/>
    <property type="project" value="TreeGrafter"/>
</dbReference>
<evidence type="ECO:0000256" key="1">
    <source>
        <dbReference type="ARBA" id="ARBA00004123"/>
    </source>
</evidence>
<comment type="subcellular location">
    <subcellularLocation>
        <location evidence="1">Nucleus</location>
    </subcellularLocation>
</comment>
<dbReference type="InterPro" id="IPR036955">
    <property type="entry name" value="AP2/ERF_dom_sf"/>
</dbReference>
<dbReference type="Pfam" id="PF00847">
    <property type="entry name" value="AP2"/>
    <property type="match status" value="1"/>
</dbReference>
<keyword evidence="6" id="KW-0804">Transcription</keyword>
<keyword evidence="4" id="KW-0238">DNA-binding</keyword>
<dbReference type="SUPFAM" id="SSF54171">
    <property type="entry name" value="DNA-binding domain"/>
    <property type="match status" value="1"/>
</dbReference>
<dbReference type="PROSITE" id="PS51032">
    <property type="entry name" value="AP2_ERF"/>
    <property type="match status" value="1"/>
</dbReference>
<feature type="domain" description="AP2/ERF" evidence="9">
    <location>
        <begin position="13"/>
        <end position="70"/>
    </location>
</feature>
<keyword evidence="7" id="KW-0539">Nucleus</keyword>
<dbReference type="GO" id="GO:0003700">
    <property type="term" value="F:DNA-binding transcription factor activity"/>
    <property type="evidence" value="ECO:0007669"/>
    <property type="project" value="InterPro"/>
</dbReference>
<dbReference type="GO" id="GO:0006950">
    <property type="term" value="P:response to stress"/>
    <property type="evidence" value="ECO:0007669"/>
    <property type="project" value="TreeGrafter"/>
</dbReference>
<sequence length="270" mass="30529">MRGKGGPDNSKCSYRGVRQRTWGKWVAEIREPNRGNRLWLGTFPTALNAAIVYDQAARAMYGPSACLNLPGDQFTSLNEPRTTNSESYGSITTTTHCSNVSEDLTESSTVKKMQNGVSLNVDEKKELALDSPLAETSFLRTALKEETEEEEEANVESIDWQDISLENFDVDEMLRMMDTDLNNTEVSRQRETDASQHCSNRWHMESPSELSFQLQNPDAKMLGSLTHMDMGINDTDFCHEFIRPMRQGFDYWPVGDAELFSLGFNDGELI</sequence>
<evidence type="ECO:0000259" key="9">
    <source>
        <dbReference type="PROSITE" id="PS51032"/>
    </source>
</evidence>
<accession>A0A516EL73</accession>
<keyword evidence="5" id="KW-0010">Activator</keyword>
<dbReference type="Gene3D" id="3.30.730.10">
    <property type="entry name" value="AP2/ERF domain"/>
    <property type="match status" value="1"/>
</dbReference>
<dbReference type="AlphaFoldDB" id="A0A516EL73"/>
<evidence type="ECO:0000256" key="7">
    <source>
        <dbReference type="ARBA" id="ARBA00023242"/>
    </source>
</evidence>
<dbReference type="CDD" id="cd00018">
    <property type="entry name" value="AP2"/>
    <property type="match status" value="1"/>
</dbReference>
<evidence type="ECO:0000256" key="8">
    <source>
        <dbReference type="ARBA" id="ARBA00024343"/>
    </source>
</evidence>
<organism evidence="10">
    <name type="scientific">Phalaenopsis amabilis</name>
    <name type="common">Moon orchid</name>
    <name type="synonym">Epidendrum amabile</name>
    <dbReference type="NCBI Taxonomy" id="148545"/>
    <lineage>
        <taxon>Eukaryota</taxon>
        <taxon>Viridiplantae</taxon>
        <taxon>Streptophyta</taxon>
        <taxon>Embryophyta</taxon>
        <taxon>Tracheophyta</taxon>
        <taxon>Spermatophyta</taxon>
        <taxon>Magnoliopsida</taxon>
        <taxon>Liliopsida</taxon>
        <taxon>Asparagales</taxon>
        <taxon>Orchidaceae</taxon>
        <taxon>Epidendroideae</taxon>
        <taxon>Vandeae</taxon>
        <taxon>Aeridinae</taxon>
        <taxon>Phalaenopsis</taxon>
    </lineage>
</organism>
<evidence type="ECO:0000313" key="10">
    <source>
        <dbReference type="EMBL" id="QDO67062.1"/>
    </source>
</evidence>
<evidence type="ECO:0000256" key="6">
    <source>
        <dbReference type="ARBA" id="ARBA00023163"/>
    </source>
</evidence>
<evidence type="ECO:0000256" key="2">
    <source>
        <dbReference type="ARBA" id="ARBA00023015"/>
    </source>
</evidence>
<evidence type="ECO:0000256" key="3">
    <source>
        <dbReference type="ARBA" id="ARBA00023016"/>
    </source>
</evidence>
<dbReference type="SMART" id="SM00380">
    <property type="entry name" value="AP2"/>
    <property type="match status" value="1"/>
</dbReference>
<dbReference type="FunFam" id="3.30.730.10:FF:000001">
    <property type="entry name" value="Ethylene-responsive transcription factor 2"/>
    <property type="match status" value="1"/>
</dbReference>